<name>A0A7J7K7X1_BUGNE</name>
<evidence type="ECO:0000313" key="2">
    <source>
        <dbReference type="EMBL" id="KAF6034313.1"/>
    </source>
</evidence>
<gene>
    <name evidence="2" type="ORF">EB796_007376</name>
</gene>
<accession>A0A7J7K7X1</accession>
<dbReference type="EMBL" id="VXIV02001103">
    <property type="protein sequence ID" value="KAF6034313.1"/>
    <property type="molecule type" value="Genomic_DNA"/>
</dbReference>
<proteinExistence type="predicted"/>
<comment type="caution">
    <text evidence="2">The sequence shown here is derived from an EMBL/GenBank/DDBJ whole genome shotgun (WGS) entry which is preliminary data.</text>
</comment>
<feature type="compositionally biased region" description="Polar residues" evidence="1">
    <location>
        <begin position="355"/>
        <end position="366"/>
    </location>
</feature>
<sequence>MAASGYSSTEEEPLKRYKKMREARIMFMNEDCRGNQHYICQLYSEDKKAAYDAETYEISHRDQAISAKDTTSNLEHTSNVIFVAQTEHTSTMNQLKLIVGETRLDGPGGQICSNNSIYDYMKPGRRTIVEKHCTNPSAYTIKTKIVTPRCLNVCELGMIQFVKGNDCTQVSAPEVRVDLCGDTDNIVKALLLTLAIKLAYLEYKLHELVTPDQSCNISNLTTHFQSLSIDTGSDKNLKRTVLKPIAKYPTEHAPCDQEAGSSAPTGPCSLRLDSPEEVVAYSKGYDDGYTTGCADKQRSANETLCAPTLAAEPCDGAQKRALSSPTSGVSGELPEKSRRLAGWKRGWHSDIPSDNDCQPSAFSKCK</sequence>
<dbReference type="AlphaFoldDB" id="A0A7J7K7X1"/>
<evidence type="ECO:0000313" key="3">
    <source>
        <dbReference type="Proteomes" id="UP000593567"/>
    </source>
</evidence>
<evidence type="ECO:0000256" key="1">
    <source>
        <dbReference type="SAM" id="MobiDB-lite"/>
    </source>
</evidence>
<keyword evidence="3" id="KW-1185">Reference proteome</keyword>
<dbReference type="Proteomes" id="UP000593567">
    <property type="component" value="Unassembled WGS sequence"/>
</dbReference>
<protein>
    <submittedName>
        <fullName evidence="2">Uncharacterized protein</fullName>
    </submittedName>
</protein>
<organism evidence="2 3">
    <name type="scientific">Bugula neritina</name>
    <name type="common">Brown bryozoan</name>
    <name type="synonym">Sertularia neritina</name>
    <dbReference type="NCBI Taxonomy" id="10212"/>
    <lineage>
        <taxon>Eukaryota</taxon>
        <taxon>Metazoa</taxon>
        <taxon>Spiralia</taxon>
        <taxon>Lophotrochozoa</taxon>
        <taxon>Bryozoa</taxon>
        <taxon>Gymnolaemata</taxon>
        <taxon>Cheilostomatida</taxon>
        <taxon>Flustrina</taxon>
        <taxon>Buguloidea</taxon>
        <taxon>Bugulidae</taxon>
        <taxon>Bugula</taxon>
    </lineage>
</organism>
<feature type="region of interest" description="Disordered" evidence="1">
    <location>
        <begin position="317"/>
        <end position="366"/>
    </location>
</feature>
<reference evidence="2" key="1">
    <citation type="submission" date="2020-06" db="EMBL/GenBank/DDBJ databases">
        <title>Draft genome of Bugula neritina, a colonial animal packing powerful symbionts and potential medicines.</title>
        <authorList>
            <person name="Rayko M."/>
        </authorList>
    </citation>
    <scope>NUCLEOTIDE SEQUENCE [LARGE SCALE GENOMIC DNA]</scope>
    <source>
        <strain evidence="2">Kwan_BN1</strain>
    </source>
</reference>